<evidence type="ECO:0000313" key="7">
    <source>
        <dbReference type="Proteomes" id="UP001196980"/>
    </source>
</evidence>
<feature type="non-terminal residue" evidence="6">
    <location>
        <position position="1"/>
    </location>
</feature>
<keyword evidence="1" id="KW-0547">Nucleotide-binding</keyword>
<evidence type="ECO:0000256" key="1">
    <source>
        <dbReference type="ARBA" id="ARBA00022741"/>
    </source>
</evidence>
<dbReference type="InterPro" id="IPR002078">
    <property type="entry name" value="Sigma_54_int"/>
</dbReference>
<evidence type="ECO:0000256" key="4">
    <source>
        <dbReference type="ARBA" id="ARBA00023163"/>
    </source>
</evidence>
<keyword evidence="7" id="KW-1185">Reference proteome</keyword>
<gene>
    <name evidence="6" type="ORF">HWQ67_10740</name>
</gene>
<evidence type="ECO:0000313" key="6">
    <source>
        <dbReference type="EMBL" id="MBV6342062.1"/>
    </source>
</evidence>
<organism evidence="6 7">
    <name type="scientific">Candidatus Magnetobacterium casense</name>
    <dbReference type="NCBI Taxonomy" id="1455061"/>
    <lineage>
        <taxon>Bacteria</taxon>
        <taxon>Pseudomonadati</taxon>
        <taxon>Nitrospirota</taxon>
        <taxon>Thermodesulfovibrionia</taxon>
        <taxon>Thermodesulfovibrionales</taxon>
        <taxon>Candidatus Magnetobacteriaceae</taxon>
        <taxon>Candidatus Magnetobacterium</taxon>
    </lineage>
</organism>
<dbReference type="InterPro" id="IPR009057">
    <property type="entry name" value="Homeodomain-like_sf"/>
</dbReference>
<dbReference type="Gene3D" id="1.10.10.60">
    <property type="entry name" value="Homeodomain-like"/>
    <property type="match status" value="1"/>
</dbReference>
<dbReference type="EMBL" id="JABXWD010000191">
    <property type="protein sequence ID" value="MBV6342062.1"/>
    <property type="molecule type" value="Genomic_DNA"/>
</dbReference>
<evidence type="ECO:0000256" key="2">
    <source>
        <dbReference type="ARBA" id="ARBA00022840"/>
    </source>
</evidence>
<dbReference type="Pfam" id="PF02954">
    <property type="entry name" value="HTH_8"/>
    <property type="match status" value="1"/>
</dbReference>
<keyword evidence="3" id="KW-0805">Transcription regulation</keyword>
<dbReference type="InterPro" id="IPR025944">
    <property type="entry name" value="Sigma_54_int_dom_CS"/>
</dbReference>
<proteinExistence type="predicted"/>
<dbReference type="Pfam" id="PF25601">
    <property type="entry name" value="AAA_lid_14"/>
    <property type="match status" value="1"/>
</dbReference>
<dbReference type="Gene3D" id="1.10.8.60">
    <property type="match status" value="1"/>
</dbReference>
<evidence type="ECO:0000256" key="3">
    <source>
        <dbReference type="ARBA" id="ARBA00023015"/>
    </source>
</evidence>
<comment type="caution">
    <text evidence="6">The sequence shown here is derived from an EMBL/GenBank/DDBJ whole genome shotgun (WGS) entry which is preliminary data.</text>
</comment>
<sequence>KFREDLYYRLNVVPVTLPPLRHRREDIGALIEFFLDKFNAENTRQVSLSPNALRLMLEYQWPGNVRELENAIERMVIMTPEDVVVPERLPLNIRASMAATVLPAGASGKALPLVQLEKTHITEALVKTGWVYAQAARVLGITPRQICYKVKKYGIRQDIS</sequence>
<dbReference type="PANTHER" id="PTHR32071:SF57">
    <property type="entry name" value="C4-DICARBOXYLATE TRANSPORT TRANSCRIPTIONAL REGULATORY PROTEIN DCTD"/>
    <property type="match status" value="1"/>
</dbReference>
<dbReference type="InterPro" id="IPR058031">
    <property type="entry name" value="AAA_lid_NorR"/>
</dbReference>
<dbReference type="SUPFAM" id="SSF52540">
    <property type="entry name" value="P-loop containing nucleoside triphosphate hydrolases"/>
    <property type="match status" value="1"/>
</dbReference>
<evidence type="ECO:0000259" key="5">
    <source>
        <dbReference type="PROSITE" id="PS50045"/>
    </source>
</evidence>
<reference evidence="6 7" key="1">
    <citation type="journal article" date="2020" name="J Geophys Res Biogeosci">
        <title>Magnetotaxis as an Adaptation to Enable Bacterial Shuttling of Microbial Sulfur and Sulfur Cycling Across Aquatic Oxic#Anoxic Interfaces.</title>
        <authorList>
            <person name="Li J."/>
            <person name="Liu P."/>
            <person name="Wang J."/>
            <person name="Roberts A.P."/>
            <person name="Pan Y."/>
        </authorList>
    </citation>
    <scope>NUCLEOTIDE SEQUENCE [LARGE SCALE GENOMIC DNA]</scope>
    <source>
        <strain evidence="6 7">MYR-1_YQ</strain>
    </source>
</reference>
<dbReference type="RefSeq" id="WP_304413899.1">
    <property type="nucleotide sequence ID" value="NZ_JABXWD010000191.1"/>
</dbReference>
<dbReference type="SUPFAM" id="SSF46689">
    <property type="entry name" value="Homeodomain-like"/>
    <property type="match status" value="1"/>
</dbReference>
<name>A0ABS6RZI3_9BACT</name>
<keyword evidence="4" id="KW-0804">Transcription</keyword>
<dbReference type="PRINTS" id="PR01590">
    <property type="entry name" value="HTHFIS"/>
</dbReference>
<dbReference type="Proteomes" id="UP001196980">
    <property type="component" value="Unassembled WGS sequence"/>
</dbReference>
<dbReference type="PROSITE" id="PS00688">
    <property type="entry name" value="SIGMA54_INTERACT_3"/>
    <property type="match status" value="1"/>
</dbReference>
<dbReference type="InterPro" id="IPR002197">
    <property type="entry name" value="HTH_Fis"/>
</dbReference>
<feature type="domain" description="Sigma-54 factor interaction" evidence="5">
    <location>
        <begin position="1"/>
        <end position="77"/>
    </location>
</feature>
<protein>
    <submittedName>
        <fullName evidence="6">AAA family ATPase</fullName>
    </submittedName>
</protein>
<dbReference type="InterPro" id="IPR027417">
    <property type="entry name" value="P-loop_NTPase"/>
</dbReference>
<dbReference type="PANTHER" id="PTHR32071">
    <property type="entry name" value="TRANSCRIPTIONAL REGULATORY PROTEIN"/>
    <property type="match status" value="1"/>
</dbReference>
<dbReference type="PROSITE" id="PS50045">
    <property type="entry name" value="SIGMA54_INTERACT_4"/>
    <property type="match status" value="1"/>
</dbReference>
<keyword evidence="2" id="KW-0067">ATP-binding</keyword>
<accession>A0ABS6RZI3</accession>